<dbReference type="Proteomes" id="UP000023152">
    <property type="component" value="Unassembled WGS sequence"/>
</dbReference>
<name>X6ME34_RETFI</name>
<evidence type="ECO:0000313" key="3">
    <source>
        <dbReference type="Proteomes" id="UP000023152"/>
    </source>
</evidence>
<keyword evidence="3" id="KW-1185">Reference proteome</keyword>
<protein>
    <recommendedName>
        <fullName evidence="4">Ankyrin repeat protein</fullName>
    </recommendedName>
</protein>
<evidence type="ECO:0000256" key="1">
    <source>
        <dbReference type="SAM" id="MobiDB-lite"/>
    </source>
</evidence>
<dbReference type="InterPro" id="IPR036770">
    <property type="entry name" value="Ankyrin_rpt-contain_sf"/>
</dbReference>
<feature type="compositionally biased region" description="Basic and acidic residues" evidence="1">
    <location>
        <begin position="54"/>
        <end position="69"/>
    </location>
</feature>
<evidence type="ECO:0000313" key="2">
    <source>
        <dbReference type="EMBL" id="ETO12273.1"/>
    </source>
</evidence>
<evidence type="ECO:0008006" key="4">
    <source>
        <dbReference type="Google" id="ProtNLM"/>
    </source>
</evidence>
<feature type="region of interest" description="Disordered" evidence="1">
    <location>
        <begin position="54"/>
        <end position="76"/>
    </location>
</feature>
<dbReference type="Gene3D" id="1.25.40.20">
    <property type="entry name" value="Ankyrin repeat-containing domain"/>
    <property type="match status" value="1"/>
</dbReference>
<sequence length="292" mass="33958">MQERKSNFENQPLSEILQKVSPEKAEVFVQQLNKLLEEQVSKRGKGGLSVMCRNETRKKKEDDRIERMRGQQKKKKQLRTYTDTYNIAHIYDGESRIDKLTAESARRQFFKAIYDRDYALVKLLLTGSRRKYVHANLVCPDDRWTALHACLYKYNQYPPDDTLRIVELLLDHNADVSQACPEGAVAINVLDKKPLANGLQNGPENPNREKKTVSFQNKMVLDVAIDFLQAYKWAGCRPSVLQNWKPLIELLDKWSISQKNKIHNDFETNFTIPRPKIQEVDGGYCARFQRVL</sequence>
<accession>X6ME34</accession>
<dbReference type="Pfam" id="PF00023">
    <property type="entry name" value="Ank"/>
    <property type="match status" value="1"/>
</dbReference>
<dbReference type="InterPro" id="IPR002110">
    <property type="entry name" value="Ankyrin_rpt"/>
</dbReference>
<dbReference type="AlphaFoldDB" id="X6ME34"/>
<gene>
    <name evidence="2" type="ORF">RFI_25104</name>
</gene>
<reference evidence="2 3" key="1">
    <citation type="journal article" date="2013" name="Curr. Biol.">
        <title>The Genome of the Foraminiferan Reticulomyxa filosa.</title>
        <authorList>
            <person name="Glockner G."/>
            <person name="Hulsmann N."/>
            <person name="Schleicher M."/>
            <person name="Noegel A.A."/>
            <person name="Eichinger L."/>
            <person name="Gallinger C."/>
            <person name="Pawlowski J."/>
            <person name="Sierra R."/>
            <person name="Euteneuer U."/>
            <person name="Pillet L."/>
            <person name="Moustafa A."/>
            <person name="Platzer M."/>
            <person name="Groth M."/>
            <person name="Szafranski K."/>
            <person name="Schliwa M."/>
        </authorList>
    </citation>
    <scope>NUCLEOTIDE SEQUENCE [LARGE SCALE GENOMIC DNA]</scope>
</reference>
<proteinExistence type="predicted"/>
<organism evidence="2 3">
    <name type="scientific">Reticulomyxa filosa</name>
    <dbReference type="NCBI Taxonomy" id="46433"/>
    <lineage>
        <taxon>Eukaryota</taxon>
        <taxon>Sar</taxon>
        <taxon>Rhizaria</taxon>
        <taxon>Retaria</taxon>
        <taxon>Foraminifera</taxon>
        <taxon>Monothalamids</taxon>
        <taxon>Reticulomyxidae</taxon>
        <taxon>Reticulomyxa</taxon>
    </lineage>
</organism>
<comment type="caution">
    <text evidence="2">The sequence shown here is derived from an EMBL/GenBank/DDBJ whole genome shotgun (WGS) entry which is preliminary data.</text>
</comment>
<dbReference type="EMBL" id="ASPP01021550">
    <property type="protein sequence ID" value="ETO12273.1"/>
    <property type="molecule type" value="Genomic_DNA"/>
</dbReference>